<evidence type="ECO:0000256" key="1">
    <source>
        <dbReference type="SAM" id="SignalP"/>
    </source>
</evidence>
<keyword evidence="4" id="KW-1185">Reference proteome</keyword>
<sequence length="132" mass="14918">MKTVLLLTGLVALALGVAVPHHDPKLKPVDAEFVSKQKKVLSLFEHVDENDQTAECYKVGVKYNIEANIDKYTNKKAVEEFLNQYKAVDADFVFKQKKVLSLFESIDENDHSADCHKAGLNYDIEANIDKYT</sequence>
<feature type="domain" description="Hemocyanin N-terminal" evidence="2">
    <location>
        <begin position="33"/>
        <end position="87"/>
    </location>
</feature>
<protein>
    <recommendedName>
        <fullName evidence="2">Hemocyanin N-terminal domain-containing protein</fullName>
    </recommendedName>
</protein>
<dbReference type="InterPro" id="IPR005204">
    <property type="entry name" value="Hemocyanin_N"/>
</dbReference>
<feature type="signal peptide" evidence="1">
    <location>
        <begin position="1"/>
        <end position="16"/>
    </location>
</feature>
<proteinExistence type="predicted"/>
<feature type="non-terminal residue" evidence="3">
    <location>
        <position position="1"/>
    </location>
</feature>
<feature type="chain" id="PRO_5035825101" description="Hemocyanin N-terminal domain-containing protein" evidence="1">
    <location>
        <begin position="17"/>
        <end position="132"/>
    </location>
</feature>
<dbReference type="EMBL" id="CADEBC010000561">
    <property type="protein sequence ID" value="CAB3253266.1"/>
    <property type="molecule type" value="Genomic_DNA"/>
</dbReference>
<dbReference type="Proteomes" id="UP000494106">
    <property type="component" value="Unassembled WGS sequence"/>
</dbReference>
<comment type="caution">
    <text evidence="3">The sequence shown here is derived from an EMBL/GenBank/DDBJ whole genome shotgun (WGS) entry which is preliminary data.</text>
</comment>
<keyword evidence="1" id="KW-0732">Signal</keyword>
<organism evidence="3 4">
    <name type="scientific">Arctia plantaginis</name>
    <name type="common">Wood tiger moth</name>
    <name type="synonym">Phalaena plantaginis</name>
    <dbReference type="NCBI Taxonomy" id="874455"/>
    <lineage>
        <taxon>Eukaryota</taxon>
        <taxon>Metazoa</taxon>
        <taxon>Ecdysozoa</taxon>
        <taxon>Arthropoda</taxon>
        <taxon>Hexapoda</taxon>
        <taxon>Insecta</taxon>
        <taxon>Pterygota</taxon>
        <taxon>Neoptera</taxon>
        <taxon>Endopterygota</taxon>
        <taxon>Lepidoptera</taxon>
        <taxon>Glossata</taxon>
        <taxon>Ditrysia</taxon>
        <taxon>Noctuoidea</taxon>
        <taxon>Erebidae</taxon>
        <taxon>Arctiinae</taxon>
        <taxon>Arctia</taxon>
    </lineage>
</organism>
<dbReference type="InterPro" id="IPR036697">
    <property type="entry name" value="Hemocyanin_N_sf"/>
</dbReference>
<dbReference type="Pfam" id="PF03722">
    <property type="entry name" value="Hemocyanin_N"/>
    <property type="match status" value="1"/>
</dbReference>
<dbReference type="OrthoDB" id="6371642at2759"/>
<evidence type="ECO:0000313" key="4">
    <source>
        <dbReference type="Proteomes" id="UP000494106"/>
    </source>
</evidence>
<evidence type="ECO:0000313" key="3">
    <source>
        <dbReference type="EMBL" id="CAB3253266.1"/>
    </source>
</evidence>
<gene>
    <name evidence="3" type="ORF">APLA_LOCUS13991</name>
</gene>
<name>A0A8S1B5F9_ARCPL</name>
<dbReference type="AlphaFoldDB" id="A0A8S1B5F9"/>
<accession>A0A8S1B5F9</accession>
<evidence type="ECO:0000259" key="2">
    <source>
        <dbReference type="Pfam" id="PF03722"/>
    </source>
</evidence>
<dbReference type="SUPFAM" id="SSF48050">
    <property type="entry name" value="Hemocyanin, N-terminal domain"/>
    <property type="match status" value="1"/>
</dbReference>
<reference evidence="3 4" key="1">
    <citation type="submission" date="2020-04" db="EMBL/GenBank/DDBJ databases">
        <authorList>
            <person name="Wallbank WR R."/>
            <person name="Pardo Diaz C."/>
            <person name="Kozak K."/>
            <person name="Martin S."/>
            <person name="Jiggins C."/>
            <person name="Moest M."/>
            <person name="Warren A I."/>
            <person name="Byers J.R.P. K."/>
            <person name="Montejo-Kovacevich G."/>
            <person name="Yen C E."/>
        </authorList>
    </citation>
    <scope>NUCLEOTIDE SEQUENCE [LARGE SCALE GENOMIC DNA]</scope>
</reference>